<protein>
    <submittedName>
        <fullName evidence="1">Uncharacterized protein</fullName>
    </submittedName>
</protein>
<dbReference type="InterPro" id="IPR016024">
    <property type="entry name" value="ARM-type_fold"/>
</dbReference>
<dbReference type="OrthoDB" id="1952008at2"/>
<reference evidence="2" key="1">
    <citation type="submission" date="2016-11" db="EMBL/GenBank/DDBJ databases">
        <authorList>
            <person name="Varghese N."/>
            <person name="Submissions S."/>
        </authorList>
    </citation>
    <scope>NUCLEOTIDE SEQUENCE [LARGE SCALE GENOMIC DNA]</scope>
    <source>
        <strain evidence="2">DSM 17957</strain>
    </source>
</reference>
<dbReference type="SUPFAM" id="SSF48371">
    <property type="entry name" value="ARM repeat"/>
    <property type="match status" value="1"/>
</dbReference>
<accession>A0A1M6GIT7</accession>
<name>A0A1M6GIT7_9FIRM</name>
<dbReference type="Proteomes" id="UP000184536">
    <property type="component" value="Unassembled WGS sequence"/>
</dbReference>
<gene>
    <name evidence="1" type="ORF">SAMN02745975_01280</name>
</gene>
<proteinExistence type="predicted"/>
<dbReference type="RefSeq" id="WP_110940514.1">
    <property type="nucleotide sequence ID" value="NZ_FQZV01000014.1"/>
</dbReference>
<keyword evidence="2" id="KW-1185">Reference proteome</keyword>
<dbReference type="AlphaFoldDB" id="A0A1M6GIT7"/>
<dbReference type="EMBL" id="FQZV01000014">
    <property type="protein sequence ID" value="SHJ09790.1"/>
    <property type="molecule type" value="Genomic_DNA"/>
</dbReference>
<sequence length="201" mass="23483">MEKMLLSKEINQVFEGFEEGKKIQLQKELELIQNPRTIGELLKALEEHIKEKSSLTPHFFKVIETLELEDLFPYVLNAIEKIDSSLFKEYVFRSLSAISRDIEEVEKYLPAVMRIIEESKDYRVVYQGVVALYKMVQAHPSLGKQLNQKRIAVNLSILQDILNMLKHVDRWESDFHKNSNVRTPLGDPDEFFAFASQFMAF</sequence>
<evidence type="ECO:0000313" key="1">
    <source>
        <dbReference type="EMBL" id="SHJ09790.1"/>
    </source>
</evidence>
<evidence type="ECO:0000313" key="2">
    <source>
        <dbReference type="Proteomes" id="UP000184536"/>
    </source>
</evidence>
<dbReference type="STRING" id="1121919.SAMN02745975_01280"/>
<organism evidence="1 2">
    <name type="scientific">Geosporobacter subterraneus DSM 17957</name>
    <dbReference type="NCBI Taxonomy" id="1121919"/>
    <lineage>
        <taxon>Bacteria</taxon>
        <taxon>Bacillati</taxon>
        <taxon>Bacillota</taxon>
        <taxon>Clostridia</taxon>
        <taxon>Peptostreptococcales</taxon>
        <taxon>Thermotaleaceae</taxon>
        <taxon>Geosporobacter</taxon>
    </lineage>
</organism>